<protein>
    <submittedName>
        <fullName evidence="1">Uncharacterized protein</fullName>
    </submittedName>
</protein>
<keyword evidence="2" id="KW-1185">Reference proteome</keyword>
<organism evidence="1 2">
    <name type="scientific">Stylosanthes scabra</name>
    <dbReference type="NCBI Taxonomy" id="79078"/>
    <lineage>
        <taxon>Eukaryota</taxon>
        <taxon>Viridiplantae</taxon>
        <taxon>Streptophyta</taxon>
        <taxon>Embryophyta</taxon>
        <taxon>Tracheophyta</taxon>
        <taxon>Spermatophyta</taxon>
        <taxon>Magnoliopsida</taxon>
        <taxon>eudicotyledons</taxon>
        <taxon>Gunneridae</taxon>
        <taxon>Pentapetalae</taxon>
        <taxon>rosids</taxon>
        <taxon>fabids</taxon>
        <taxon>Fabales</taxon>
        <taxon>Fabaceae</taxon>
        <taxon>Papilionoideae</taxon>
        <taxon>50 kb inversion clade</taxon>
        <taxon>dalbergioids sensu lato</taxon>
        <taxon>Dalbergieae</taxon>
        <taxon>Pterocarpus clade</taxon>
        <taxon>Stylosanthes</taxon>
    </lineage>
</organism>
<reference evidence="1 2" key="1">
    <citation type="journal article" date="2023" name="Plants (Basel)">
        <title>Bridging the Gap: Combining Genomics and Transcriptomics Approaches to Understand Stylosanthes scabra, an Orphan Legume from the Brazilian Caatinga.</title>
        <authorList>
            <person name="Ferreira-Neto J.R.C."/>
            <person name="da Silva M.D."/>
            <person name="Binneck E."/>
            <person name="de Melo N.F."/>
            <person name="da Silva R.H."/>
            <person name="de Melo A.L.T.M."/>
            <person name="Pandolfi V."/>
            <person name="Bustamante F.O."/>
            <person name="Brasileiro-Vidal A.C."/>
            <person name="Benko-Iseppon A.M."/>
        </authorList>
    </citation>
    <scope>NUCLEOTIDE SEQUENCE [LARGE SCALE GENOMIC DNA]</scope>
    <source>
        <tissue evidence="1">Leaves</tissue>
    </source>
</reference>
<evidence type="ECO:0000313" key="1">
    <source>
        <dbReference type="EMBL" id="MED6207889.1"/>
    </source>
</evidence>
<comment type="caution">
    <text evidence="1">The sequence shown here is derived from an EMBL/GenBank/DDBJ whole genome shotgun (WGS) entry which is preliminary data.</text>
</comment>
<name>A0ABU6YCT9_9FABA</name>
<dbReference type="Proteomes" id="UP001341840">
    <property type="component" value="Unassembled WGS sequence"/>
</dbReference>
<dbReference type="EMBL" id="JASCZI010241867">
    <property type="protein sequence ID" value="MED6207889.1"/>
    <property type="molecule type" value="Genomic_DNA"/>
</dbReference>
<gene>
    <name evidence="1" type="ORF">PIB30_039801</name>
</gene>
<accession>A0ABU6YCT9</accession>
<evidence type="ECO:0000313" key="2">
    <source>
        <dbReference type="Proteomes" id="UP001341840"/>
    </source>
</evidence>
<sequence>MLAQRRPRRSRLRSLIRDLIQFSILMVVCYDVLIDRGCQNQNVLGDLQSITRSLFVGRESRLSMFIRWLWGLLLLFKVSSSRGLWPGLDQRCCAGGVLWP</sequence>
<proteinExistence type="predicted"/>